<gene>
    <name evidence="5" type="primary">nuoN</name>
    <name evidence="8" type="ORF">LI90_3818</name>
    <name evidence="9" type="ORF">TH66_13585</name>
</gene>
<feature type="transmembrane region" description="Helical" evidence="5">
    <location>
        <begin position="485"/>
        <end position="506"/>
    </location>
</feature>
<comment type="caution">
    <text evidence="8">The sequence shown here is derived from an EMBL/GenBank/DDBJ whole genome shotgun (WGS) entry which is preliminary data.</text>
</comment>
<keyword evidence="4 5" id="KW-0472">Membrane</keyword>
<evidence type="ECO:0000256" key="6">
    <source>
        <dbReference type="RuleBase" id="RU000320"/>
    </source>
</evidence>
<feature type="transmembrane region" description="Helical" evidence="5">
    <location>
        <begin position="124"/>
        <end position="142"/>
    </location>
</feature>
<comment type="catalytic activity">
    <reaction evidence="5">
        <text>a quinone + NADH + 5 H(+)(in) = a quinol + NAD(+) + 4 H(+)(out)</text>
        <dbReference type="Rhea" id="RHEA:57888"/>
        <dbReference type="ChEBI" id="CHEBI:15378"/>
        <dbReference type="ChEBI" id="CHEBI:24646"/>
        <dbReference type="ChEBI" id="CHEBI:57540"/>
        <dbReference type="ChEBI" id="CHEBI:57945"/>
        <dbReference type="ChEBI" id="CHEBI:132124"/>
    </reaction>
</comment>
<organism evidence="8 10">
    <name type="scientific">Carbonactinospora thermoautotrophica</name>
    <dbReference type="NCBI Taxonomy" id="1469144"/>
    <lineage>
        <taxon>Bacteria</taxon>
        <taxon>Bacillati</taxon>
        <taxon>Actinomycetota</taxon>
        <taxon>Actinomycetes</taxon>
        <taxon>Kitasatosporales</taxon>
        <taxon>Carbonactinosporaceae</taxon>
        <taxon>Carbonactinospora</taxon>
    </lineage>
</organism>
<dbReference type="OrthoDB" id="9811718at2"/>
<feature type="domain" description="NADH:quinone oxidoreductase/Mrp antiporter transmembrane" evidence="7">
    <location>
        <begin position="142"/>
        <end position="335"/>
    </location>
</feature>
<proteinExistence type="inferred from homology"/>
<dbReference type="EMBL" id="JYIJ01000017">
    <property type="protein sequence ID" value="KWX03805.1"/>
    <property type="molecule type" value="Genomic_DNA"/>
</dbReference>
<keyword evidence="10" id="KW-1185">Reference proteome</keyword>
<dbReference type="Proteomes" id="UP000070188">
    <property type="component" value="Unassembled WGS sequence"/>
</dbReference>
<dbReference type="EC" id="7.1.1.-" evidence="5"/>
<reference evidence="10" key="2">
    <citation type="submission" date="2015-04" db="EMBL/GenBank/DDBJ databases">
        <title>Physiological reanalysis, assessment of diazotrophy, and genome sequences of multiple isolates of Streptomyces thermoautotrophicus.</title>
        <authorList>
            <person name="MacKellar D.C."/>
            <person name="Lieber L."/>
            <person name="Norman J."/>
            <person name="Bolger A."/>
            <person name="Tobin C."/>
            <person name="Murray J.W."/>
            <person name="Chang R."/>
            <person name="Ford T."/>
            <person name="Nguyen P.Q."/>
            <person name="Woodward J."/>
            <person name="Permingeat H."/>
            <person name="Joshi N.S."/>
            <person name="Silver P.A."/>
            <person name="Usadel B."/>
            <person name="Rutherford A.W."/>
            <person name="Friesen M."/>
            <person name="Prell J."/>
        </authorList>
    </citation>
    <scope>NUCLEOTIDE SEQUENCE [LARGE SCALE GENOMIC DNA]</scope>
    <source>
        <strain evidence="10">H1</strain>
    </source>
</reference>
<keyword evidence="5" id="KW-0874">Quinone</keyword>
<keyword evidence="2 5" id="KW-0812">Transmembrane</keyword>
<keyword evidence="5" id="KW-0813">Transport</keyword>
<evidence type="ECO:0000313" key="8">
    <source>
        <dbReference type="EMBL" id="KWX02771.1"/>
    </source>
</evidence>
<comment type="subcellular location">
    <subcellularLocation>
        <location evidence="5">Cell membrane</location>
        <topology evidence="5">Multi-pass membrane protein</topology>
    </subcellularLocation>
    <subcellularLocation>
        <location evidence="1">Endomembrane system</location>
        <topology evidence="1">Multi-pass membrane protein</topology>
    </subcellularLocation>
    <subcellularLocation>
        <location evidence="6">Membrane</location>
        <topology evidence="6">Multi-pass membrane protein</topology>
    </subcellularLocation>
</comment>
<dbReference type="Proteomes" id="UP000070659">
    <property type="component" value="Unassembled WGS sequence"/>
</dbReference>
<feature type="transmembrane region" description="Helical" evidence="5">
    <location>
        <begin position="408"/>
        <end position="432"/>
    </location>
</feature>
<comment type="function">
    <text evidence="5">NDH-1 shuttles electrons from NADH, via FMN and iron-sulfur (Fe-S) centers, to quinones in the respiratory chain. The immediate electron acceptor for the enzyme in this species is believed to be a menaquinone. Couples the redox reaction to proton translocation (for every two electrons transferred, four hydrogen ions are translocated across the cytoplasmic membrane), and thus conserves the redox energy in a proton gradient.</text>
</comment>
<dbReference type="InterPro" id="IPR001750">
    <property type="entry name" value="ND/Mrp_TM"/>
</dbReference>
<dbReference type="GO" id="GO:0048038">
    <property type="term" value="F:quinone binding"/>
    <property type="evidence" value="ECO:0007669"/>
    <property type="project" value="UniProtKB-KW"/>
</dbReference>
<dbReference type="RefSeq" id="WP_066889997.1">
    <property type="nucleotide sequence ID" value="NZ_JYIJ01000017.1"/>
</dbReference>
<sequence length="522" mass="54100">MSPLFSGQSLVQSIDYAAIAPPVIVALTALLVLLADLLSPRKGWLAGLALAGTLAALASLAPLAARGPRGTFCLPGTATQPVPLCSYVVNEFTLVFQGLALGAAAVVILLAARTVLDTHLPAGEFWFLLLCSVAGTVTLVAARDLVTLVVALEVVTLPAFALVGLRRYDGRSSEAALKFFLIGVVSTAVMLFGISLVYGVTGQVHLQGVAAALNRAELQQPVTAVAVALTLVGFTFKVSAVPFHFWTPDTYAGAPVPVAAYLSVVSKAAGFAGLILVVSLGFRPYLHVWGPMLAVLAALTMSVGNLVALRQQTALRLLAWSSIAQAGYMLVPLGVARASTQPGAGSAVGSAVGSAADPVGQALSATVAYLLAYAVMNLGAFAVVVIVARHRPENRLSDYRGLVWTEPLTALSLAFFLLCLAGLPPGLIGLFAKVVVFQAAVEGGVGWLAVVMAVNTVIALYYYLYWTALLFARRDPEEPELSYRIPVTTGLGLGLALGAALLLSVLPQLVLQVLPAQAGILG</sequence>
<keyword evidence="3 5" id="KW-1133">Transmembrane helix</keyword>
<dbReference type="InterPro" id="IPR010096">
    <property type="entry name" value="NADH-Q_OxRdtase_suN/2"/>
</dbReference>
<keyword evidence="5" id="KW-1003">Cell membrane</keyword>
<dbReference type="HAMAP" id="MF_00445">
    <property type="entry name" value="NDH1_NuoN_1"/>
    <property type="match status" value="1"/>
</dbReference>
<feature type="domain" description="NADH:quinone oxidoreductase/Mrp antiporter transmembrane" evidence="7">
    <location>
        <begin position="361"/>
        <end position="458"/>
    </location>
</feature>
<keyword evidence="8" id="KW-0830">Ubiquinone</keyword>
<keyword evidence="5" id="KW-0520">NAD</keyword>
<comment type="subunit">
    <text evidence="5">NDH-1 is composed of 14 different subunits. Subunits NuoA, H, J, K, L, M, N constitute the membrane sector of the complex.</text>
</comment>
<feature type="transmembrane region" description="Helical" evidence="5">
    <location>
        <begin position="45"/>
        <end position="65"/>
    </location>
</feature>
<dbReference type="GO" id="GO:0005886">
    <property type="term" value="C:plasma membrane"/>
    <property type="evidence" value="ECO:0007669"/>
    <property type="project" value="UniProtKB-SubCell"/>
</dbReference>
<keyword evidence="8" id="KW-0560">Oxidoreductase</keyword>
<dbReference type="Pfam" id="PF00361">
    <property type="entry name" value="Proton_antipo_M"/>
    <property type="match status" value="2"/>
</dbReference>
<evidence type="ECO:0000256" key="5">
    <source>
        <dbReference type="HAMAP-Rule" id="MF_00445"/>
    </source>
</evidence>
<dbReference type="GO" id="GO:0008137">
    <property type="term" value="F:NADH dehydrogenase (ubiquinone) activity"/>
    <property type="evidence" value="ECO:0007669"/>
    <property type="project" value="InterPro"/>
</dbReference>
<keyword evidence="5" id="KW-1278">Translocase</keyword>
<feature type="transmembrane region" description="Helical" evidence="5">
    <location>
        <begin position="444"/>
        <end position="464"/>
    </location>
</feature>
<protein>
    <recommendedName>
        <fullName evidence="5">NADH-quinone oxidoreductase subunit N</fullName>
        <ecNumber evidence="5">7.1.1.-</ecNumber>
    </recommendedName>
    <alternativeName>
        <fullName evidence="5">NADH dehydrogenase I subunit N</fullName>
    </alternativeName>
    <alternativeName>
        <fullName evidence="5">NDH-1 subunit N</fullName>
    </alternativeName>
</protein>
<evidence type="ECO:0000259" key="7">
    <source>
        <dbReference type="Pfam" id="PF00361"/>
    </source>
</evidence>
<feature type="transmembrane region" description="Helical" evidence="5">
    <location>
        <begin position="258"/>
        <end position="282"/>
    </location>
</feature>
<evidence type="ECO:0000313" key="10">
    <source>
        <dbReference type="Proteomes" id="UP000070188"/>
    </source>
</evidence>
<feature type="transmembrane region" description="Helical" evidence="5">
    <location>
        <begin position="92"/>
        <end position="112"/>
    </location>
</feature>
<evidence type="ECO:0000256" key="4">
    <source>
        <dbReference type="ARBA" id="ARBA00023136"/>
    </source>
</evidence>
<dbReference type="EMBL" id="LAXD01000001">
    <property type="protein sequence ID" value="KWX02771.1"/>
    <property type="molecule type" value="Genomic_DNA"/>
</dbReference>
<name>A0A132MY13_9ACTN</name>
<dbReference type="GO" id="GO:0042773">
    <property type="term" value="P:ATP synthesis coupled electron transport"/>
    <property type="evidence" value="ECO:0007669"/>
    <property type="project" value="InterPro"/>
</dbReference>
<feature type="transmembrane region" description="Helical" evidence="5">
    <location>
        <begin position="221"/>
        <end position="246"/>
    </location>
</feature>
<comment type="similarity">
    <text evidence="5">Belongs to the complex I subunit 2 family.</text>
</comment>
<evidence type="ECO:0000256" key="3">
    <source>
        <dbReference type="ARBA" id="ARBA00022989"/>
    </source>
</evidence>
<reference evidence="9 11" key="1">
    <citation type="submission" date="2015-02" db="EMBL/GenBank/DDBJ databases">
        <title>Physiological reanalysis, assessment of diazotrophy, and genome sequences of multiple isolates of Streptomyces thermoautotrophicus.</title>
        <authorList>
            <person name="MacKellar D.C."/>
            <person name="Lieber L."/>
            <person name="Norman J."/>
            <person name="Bolger A."/>
            <person name="Tobin C."/>
            <person name="Murray J.W."/>
            <person name="Prell J."/>
        </authorList>
    </citation>
    <scope>NUCLEOTIDE SEQUENCE [LARGE SCALE GENOMIC DNA]</scope>
    <source>
        <strain evidence="9 11">UBT1</strain>
    </source>
</reference>
<feature type="transmembrane region" description="Helical" evidence="5">
    <location>
        <begin position="16"/>
        <end position="38"/>
    </location>
</feature>
<feature type="transmembrane region" description="Helical" evidence="5">
    <location>
        <begin position="315"/>
        <end position="335"/>
    </location>
</feature>
<evidence type="ECO:0000256" key="1">
    <source>
        <dbReference type="ARBA" id="ARBA00004127"/>
    </source>
</evidence>
<dbReference type="PANTHER" id="PTHR22773">
    <property type="entry name" value="NADH DEHYDROGENASE"/>
    <property type="match status" value="1"/>
</dbReference>
<evidence type="ECO:0000256" key="2">
    <source>
        <dbReference type="ARBA" id="ARBA00022692"/>
    </source>
</evidence>
<reference evidence="8" key="3">
    <citation type="submission" date="2015-04" db="EMBL/GenBank/DDBJ databases">
        <title>Physiological reanalysis, assessment of diazotrophy, and genome sequences of multiple isolates of Streptomyces thermoautotrophicus.</title>
        <authorList>
            <person name="MacKellar D.C."/>
            <person name="Lieber L."/>
            <person name="Norman J."/>
            <person name="Bolger A."/>
            <person name="Tobin C."/>
            <person name="Murray J.W."/>
            <person name="Woodward J."/>
            <person name="Friesen M."/>
            <person name="Prell J."/>
        </authorList>
    </citation>
    <scope>NUCLEOTIDE SEQUENCE [LARGE SCALE GENOMIC DNA]</scope>
    <source>
        <strain evidence="8">H1</strain>
    </source>
</reference>
<dbReference type="STRING" id="1469144.LI90_3818"/>
<evidence type="ECO:0000313" key="9">
    <source>
        <dbReference type="EMBL" id="KWX03805.1"/>
    </source>
</evidence>
<feature type="transmembrane region" description="Helical" evidence="5">
    <location>
        <begin position="367"/>
        <end position="388"/>
    </location>
</feature>
<dbReference type="GO" id="GO:0050136">
    <property type="term" value="F:NADH dehydrogenase (quinone) (non-electrogenic) activity"/>
    <property type="evidence" value="ECO:0007669"/>
    <property type="project" value="UniProtKB-UniRule"/>
</dbReference>
<evidence type="ECO:0000313" key="11">
    <source>
        <dbReference type="Proteomes" id="UP000070659"/>
    </source>
</evidence>
<feature type="transmembrane region" description="Helical" evidence="5">
    <location>
        <begin position="288"/>
        <end position="308"/>
    </location>
</feature>
<dbReference type="GO" id="GO:0012505">
    <property type="term" value="C:endomembrane system"/>
    <property type="evidence" value="ECO:0007669"/>
    <property type="project" value="UniProtKB-SubCell"/>
</dbReference>
<feature type="transmembrane region" description="Helical" evidence="5">
    <location>
        <begin position="148"/>
        <end position="165"/>
    </location>
</feature>
<accession>A0A132MY13</accession>
<feature type="transmembrane region" description="Helical" evidence="5">
    <location>
        <begin position="177"/>
        <end position="201"/>
    </location>
</feature>
<dbReference type="PATRIC" id="fig|1469144.10.peg.4091"/>
<dbReference type="AlphaFoldDB" id="A0A132MY13"/>